<dbReference type="EMBL" id="SPHZ02000004">
    <property type="protein sequence ID" value="KAF0922458.1"/>
    <property type="molecule type" value="Genomic_DNA"/>
</dbReference>
<evidence type="ECO:0000313" key="3">
    <source>
        <dbReference type="Proteomes" id="UP000479710"/>
    </source>
</evidence>
<organism evidence="2 3">
    <name type="scientific">Oryza meyeriana var. granulata</name>
    <dbReference type="NCBI Taxonomy" id="110450"/>
    <lineage>
        <taxon>Eukaryota</taxon>
        <taxon>Viridiplantae</taxon>
        <taxon>Streptophyta</taxon>
        <taxon>Embryophyta</taxon>
        <taxon>Tracheophyta</taxon>
        <taxon>Spermatophyta</taxon>
        <taxon>Magnoliopsida</taxon>
        <taxon>Liliopsida</taxon>
        <taxon>Poales</taxon>
        <taxon>Poaceae</taxon>
        <taxon>BOP clade</taxon>
        <taxon>Oryzoideae</taxon>
        <taxon>Oryzeae</taxon>
        <taxon>Oryzinae</taxon>
        <taxon>Oryza</taxon>
        <taxon>Oryza meyeriana</taxon>
    </lineage>
</organism>
<comment type="caution">
    <text evidence="2">The sequence shown here is derived from an EMBL/GenBank/DDBJ whole genome shotgun (WGS) entry which is preliminary data.</text>
</comment>
<name>A0A6G1ECE8_9ORYZ</name>
<reference evidence="2 3" key="1">
    <citation type="submission" date="2019-11" db="EMBL/GenBank/DDBJ databases">
        <title>Whole genome sequence of Oryza granulata.</title>
        <authorList>
            <person name="Li W."/>
        </authorList>
    </citation>
    <scope>NUCLEOTIDE SEQUENCE [LARGE SCALE GENOMIC DNA]</scope>
    <source>
        <strain evidence="3">cv. Menghai</strain>
        <tissue evidence="2">Leaf</tissue>
    </source>
</reference>
<dbReference type="Proteomes" id="UP000479710">
    <property type="component" value="Unassembled WGS sequence"/>
</dbReference>
<keyword evidence="3" id="KW-1185">Reference proteome</keyword>
<evidence type="ECO:0000256" key="1">
    <source>
        <dbReference type="SAM" id="MobiDB-lite"/>
    </source>
</evidence>
<evidence type="ECO:0000313" key="2">
    <source>
        <dbReference type="EMBL" id="KAF0922458.1"/>
    </source>
</evidence>
<sequence>MHSSTCGQCPVSIPPYGSVFGSNKFGFHINKAVSALGPSLCAYVRTPTKPGKGERNRAARRGRPAETQHNKWEAEVALLPLVRKVTGSAGQELAATSSHHGLR</sequence>
<gene>
    <name evidence="2" type="ORF">E2562_036574</name>
</gene>
<dbReference type="AlphaFoldDB" id="A0A6G1ECE8"/>
<feature type="compositionally biased region" description="Basic and acidic residues" evidence="1">
    <location>
        <begin position="51"/>
        <end position="67"/>
    </location>
</feature>
<feature type="region of interest" description="Disordered" evidence="1">
    <location>
        <begin position="47"/>
        <end position="67"/>
    </location>
</feature>
<protein>
    <submittedName>
        <fullName evidence="2">Uncharacterized protein</fullName>
    </submittedName>
</protein>
<proteinExistence type="predicted"/>
<accession>A0A6G1ECE8</accession>